<dbReference type="InterPro" id="IPR046513">
    <property type="entry name" value="DUF6691"/>
</dbReference>
<gene>
    <name evidence="2" type="ORF">A3K87_14540</name>
</gene>
<dbReference type="AlphaFoldDB" id="A0AA91DRB9"/>
<evidence type="ECO:0008006" key="4">
    <source>
        <dbReference type="Google" id="ProtNLM"/>
    </source>
</evidence>
<sequence length="145" mass="14931">MIALASLLAGLVFGLGLIVSGMANPAKVLGFLDLAGAWDPSLAFVMAGAIAVAMVGFLAARRRTLSILGAQMRVPSARRIDRRLVLGSLLFGVGWGVAGFCPGPGLVALGIGEPKALVFVAAMLAGMGIFELLERRVRQTGSHST</sequence>
<evidence type="ECO:0000313" key="3">
    <source>
        <dbReference type="Proteomes" id="UP000077852"/>
    </source>
</evidence>
<name>A0AA91DRB9_VARPD</name>
<reference evidence="2 3" key="1">
    <citation type="submission" date="2016-03" db="EMBL/GenBank/DDBJ databases">
        <title>Genome sequence of Variovorax paradoxus KB5.</title>
        <authorList>
            <person name="Jeong H."/>
            <person name="Hong C.E."/>
            <person name="Jo S.H."/>
            <person name="Park J.M."/>
        </authorList>
    </citation>
    <scope>NUCLEOTIDE SEQUENCE [LARGE SCALE GENOMIC DNA]</scope>
    <source>
        <strain evidence="2 3">KB5</strain>
    </source>
</reference>
<evidence type="ECO:0000313" key="2">
    <source>
        <dbReference type="EMBL" id="OAK64594.1"/>
    </source>
</evidence>
<dbReference type="EMBL" id="LVHG01000037">
    <property type="protein sequence ID" value="OAK64594.1"/>
    <property type="molecule type" value="Genomic_DNA"/>
</dbReference>
<protein>
    <recommendedName>
        <fullName evidence="4">YeeE/YedE family protein</fullName>
    </recommendedName>
</protein>
<dbReference type="Proteomes" id="UP000077852">
    <property type="component" value="Unassembled WGS sequence"/>
</dbReference>
<keyword evidence="1" id="KW-0472">Membrane</keyword>
<feature type="transmembrane region" description="Helical" evidence="1">
    <location>
        <begin position="41"/>
        <end position="60"/>
    </location>
</feature>
<feature type="transmembrane region" description="Helical" evidence="1">
    <location>
        <begin position="84"/>
        <end position="110"/>
    </location>
</feature>
<dbReference type="Pfam" id="PF20398">
    <property type="entry name" value="DUF6691"/>
    <property type="match status" value="1"/>
</dbReference>
<keyword evidence="1" id="KW-1133">Transmembrane helix</keyword>
<accession>A0AA91DRB9</accession>
<organism evidence="2 3">
    <name type="scientific">Variovorax paradoxus</name>
    <dbReference type="NCBI Taxonomy" id="34073"/>
    <lineage>
        <taxon>Bacteria</taxon>
        <taxon>Pseudomonadati</taxon>
        <taxon>Pseudomonadota</taxon>
        <taxon>Betaproteobacteria</taxon>
        <taxon>Burkholderiales</taxon>
        <taxon>Comamonadaceae</taxon>
        <taxon>Variovorax</taxon>
    </lineage>
</organism>
<proteinExistence type="predicted"/>
<feature type="transmembrane region" description="Helical" evidence="1">
    <location>
        <begin position="116"/>
        <end position="133"/>
    </location>
</feature>
<comment type="caution">
    <text evidence="2">The sequence shown here is derived from an EMBL/GenBank/DDBJ whole genome shotgun (WGS) entry which is preliminary data.</text>
</comment>
<dbReference type="RefSeq" id="WP_081267721.1">
    <property type="nucleotide sequence ID" value="NZ_LVHG01000037.1"/>
</dbReference>
<keyword evidence="1" id="KW-0812">Transmembrane</keyword>
<evidence type="ECO:0000256" key="1">
    <source>
        <dbReference type="SAM" id="Phobius"/>
    </source>
</evidence>